<keyword evidence="2" id="KW-1185">Reference proteome</keyword>
<accession>A0A942E772</accession>
<dbReference type="Proteomes" id="UP000680348">
    <property type="component" value="Unassembled WGS sequence"/>
</dbReference>
<dbReference type="EMBL" id="JAGWCR010000021">
    <property type="protein sequence ID" value="MBS3652196.1"/>
    <property type="molecule type" value="Genomic_DNA"/>
</dbReference>
<gene>
    <name evidence="1" type="ORF">KEU06_26730</name>
</gene>
<comment type="caution">
    <text evidence="1">The sequence shown here is derived from an EMBL/GenBank/DDBJ whole genome shotgun (WGS) entry which is preliminary data.</text>
</comment>
<evidence type="ECO:0000313" key="2">
    <source>
        <dbReference type="Proteomes" id="UP000680348"/>
    </source>
</evidence>
<evidence type="ECO:0000313" key="1">
    <source>
        <dbReference type="EMBL" id="MBS3652196.1"/>
    </source>
</evidence>
<organism evidence="1 2">
    <name type="scientific">Pseudaminobacter soli</name>
    <name type="common">ex Zhang et al. 2022</name>
    <dbReference type="NCBI Taxonomy" id="2831468"/>
    <lineage>
        <taxon>Bacteria</taxon>
        <taxon>Pseudomonadati</taxon>
        <taxon>Pseudomonadota</taxon>
        <taxon>Alphaproteobacteria</taxon>
        <taxon>Hyphomicrobiales</taxon>
        <taxon>Phyllobacteriaceae</taxon>
        <taxon>Pseudaminobacter</taxon>
    </lineage>
</organism>
<reference evidence="1" key="1">
    <citation type="submission" date="2021-04" db="EMBL/GenBank/DDBJ databases">
        <title>Pseudaminobacter soli sp. nov., isolated from paddy soil contaminated by heavy metals.</title>
        <authorList>
            <person name="Zhang K."/>
        </authorList>
    </citation>
    <scope>NUCLEOTIDE SEQUENCE</scope>
    <source>
        <strain evidence="1">19-2017</strain>
    </source>
</reference>
<proteinExistence type="predicted"/>
<name>A0A942E772_9HYPH</name>
<protein>
    <submittedName>
        <fullName evidence="1">Uncharacterized protein</fullName>
    </submittedName>
</protein>
<dbReference type="AlphaFoldDB" id="A0A942E772"/>
<dbReference type="RefSeq" id="WP_188257753.1">
    <property type="nucleotide sequence ID" value="NZ_JABVCF010000021.1"/>
</dbReference>
<sequence>MSLPVSAWGDLSRAGNIYDTLREVNGNYAGMSDFDIWLNTLILPGESLAGLVSLTKGAYFEKLVEADFGGERFEHFNHPDTDIVIDGLAYQLKATDSASYVESVADGIPVIATTEVAQITGAIDGGYSNEEIEGSVELALGGTVVDFQDTAVDALLTGVGGLGLLATLRGINHAFAKHQEGRDGFEAVLEGAGVAVAGTAKGLVDTAELGYKAITSKPSRFVGRTLLKVAGAVDRKLFGG</sequence>